<dbReference type="AlphaFoldDB" id="A0A9W9Z8C7"/>
<gene>
    <name evidence="1" type="ORF">OS493_031776</name>
</gene>
<reference evidence="1" key="1">
    <citation type="submission" date="2023-01" db="EMBL/GenBank/DDBJ databases">
        <title>Genome assembly of the deep-sea coral Lophelia pertusa.</title>
        <authorList>
            <person name="Herrera S."/>
            <person name="Cordes E."/>
        </authorList>
    </citation>
    <scope>NUCLEOTIDE SEQUENCE</scope>
    <source>
        <strain evidence="1">USNM1676648</strain>
        <tissue evidence="1">Polyp</tissue>
    </source>
</reference>
<keyword evidence="2" id="KW-1185">Reference proteome</keyword>
<dbReference type="Proteomes" id="UP001163046">
    <property type="component" value="Unassembled WGS sequence"/>
</dbReference>
<accession>A0A9W9Z8C7</accession>
<sequence length="124" mass="14386">MVFDSHSRNTRGMNDPLGICVLLELASVDELVEYFQNLYVGRNDTLYEVKGVQIVMNSENRNVDVTTSDICVTLVPKNINKIQECRVVSFYAICFSIIKEFSKWDKDTLEAIIEMERNRMRNCH</sequence>
<evidence type="ECO:0000313" key="1">
    <source>
        <dbReference type="EMBL" id="KAJ7376897.1"/>
    </source>
</evidence>
<name>A0A9W9Z8C7_9CNID</name>
<dbReference type="EMBL" id="MU826387">
    <property type="protein sequence ID" value="KAJ7376897.1"/>
    <property type="molecule type" value="Genomic_DNA"/>
</dbReference>
<evidence type="ECO:0000313" key="2">
    <source>
        <dbReference type="Proteomes" id="UP001163046"/>
    </source>
</evidence>
<protein>
    <submittedName>
        <fullName evidence="1">Uncharacterized protein</fullName>
    </submittedName>
</protein>
<comment type="caution">
    <text evidence="1">The sequence shown here is derived from an EMBL/GenBank/DDBJ whole genome shotgun (WGS) entry which is preliminary data.</text>
</comment>
<organism evidence="1 2">
    <name type="scientific">Desmophyllum pertusum</name>
    <dbReference type="NCBI Taxonomy" id="174260"/>
    <lineage>
        <taxon>Eukaryota</taxon>
        <taxon>Metazoa</taxon>
        <taxon>Cnidaria</taxon>
        <taxon>Anthozoa</taxon>
        <taxon>Hexacorallia</taxon>
        <taxon>Scleractinia</taxon>
        <taxon>Caryophylliina</taxon>
        <taxon>Caryophylliidae</taxon>
        <taxon>Desmophyllum</taxon>
    </lineage>
</organism>
<proteinExistence type="predicted"/>
<dbReference type="OrthoDB" id="5989338at2759"/>